<protein>
    <submittedName>
        <fullName evidence="6">ABC transporter ATP-binding protein</fullName>
    </submittedName>
</protein>
<evidence type="ECO:0000256" key="2">
    <source>
        <dbReference type="ARBA" id="ARBA00022448"/>
    </source>
</evidence>
<evidence type="ECO:0000256" key="4">
    <source>
        <dbReference type="ARBA" id="ARBA00022840"/>
    </source>
</evidence>
<accession>A0ABU7N1H0</accession>
<dbReference type="InterPro" id="IPR003593">
    <property type="entry name" value="AAA+_ATPase"/>
</dbReference>
<evidence type="ECO:0000313" key="6">
    <source>
        <dbReference type="EMBL" id="MEE4026086.1"/>
    </source>
</evidence>
<dbReference type="SUPFAM" id="SSF52540">
    <property type="entry name" value="P-loop containing nucleoside triphosphate hydrolases"/>
    <property type="match status" value="1"/>
</dbReference>
<dbReference type="SMART" id="SM00382">
    <property type="entry name" value="AAA"/>
    <property type="match status" value="1"/>
</dbReference>
<feature type="domain" description="ABC transporter" evidence="5">
    <location>
        <begin position="6"/>
        <end position="232"/>
    </location>
</feature>
<dbReference type="PANTHER" id="PTHR43335:SF4">
    <property type="entry name" value="ABC TRANSPORTER, ATP-BINDING PROTEIN"/>
    <property type="match status" value="1"/>
</dbReference>
<keyword evidence="2" id="KW-0813">Transport</keyword>
<dbReference type="PANTHER" id="PTHR43335">
    <property type="entry name" value="ABC TRANSPORTER, ATP-BINDING PROTEIN"/>
    <property type="match status" value="1"/>
</dbReference>
<keyword evidence="3" id="KW-0547">Nucleotide-binding</keyword>
<dbReference type="EMBL" id="JAZDUE010000036">
    <property type="protein sequence ID" value="MEE4026086.1"/>
    <property type="molecule type" value="Genomic_DNA"/>
</dbReference>
<evidence type="ECO:0000256" key="3">
    <source>
        <dbReference type="ARBA" id="ARBA00022741"/>
    </source>
</evidence>
<dbReference type="PROSITE" id="PS50893">
    <property type="entry name" value="ABC_TRANSPORTER_2"/>
    <property type="match status" value="1"/>
</dbReference>
<evidence type="ECO:0000259" key="5">
    <source>
        <dbReference type="PROSITE" id="PS50893"/>
    </source>
</evidence>
<dbReference type="GO" id="GO:0005524">
    <property type="term" value="F:ATP binding"/>
    <property type="evidence" value="ECO:0007669"/>
    <property type="project" value="UniProtKB-KW"/>
</dbReference>
<evidence type="ECO:0000256" key="1">
    <source>
        <dbReference type="ARBA" id="ARBA00005417"/>
    </source>
</evidence>
<dbReference type="InterPro" id="IPR027417">
    <property type="entry name" value="P-loop_NTPase"/>
</dbReference>
<reference evidence="6 7" key="1">
    <citation type="submission" date="2024-01" db="EMBL/GenBank/DDBJ databases">
        <title>Draft genome sequence of Gordonia sp. PKS22-38.</title>
        <authorList>
            <person name="Suphannarot A."/>
            <person name="Mingma R."/>
        </authorList>
    </citation>
    <scope>NUCLEOTIDE SEQUENCE [LARGE SCALE GENOMIC DNA]</scope>
    <source>
        <strain evidence="6 7">PKS22-38</strain>
    </source>
</reference>
<dbReference type="CDD" id="cd03230">
    <property type="entry name" value="ABC_DR_subfamily_A"/>
    <property type="match status" value="1"/>
</dbReference>
<keyword evidence="4 6" id="KW-0067">ATP-binding</keyword>
<sequence length="238" mass="26074">MTAHRVEMRDVTREFRDGGGIRGVTLTVSAGEIVALVGLNGAGKTTLMRVLLGMLIPSEGSVEFDGVRLHRIPAAQWAAVGHLVDHPLIYRELTARQNLELSARLHWAPATAVARSLTEFDLSRYAEKRARALSMGNRQRVGLASALQHDPSLIVLDEPTNSLDPAGVILLRDALRRRADAGAAVLVSSHHLDEVARVAHRIVVLNDGRLVGGLDPDAAELERAFFEMVRLDDERRRP</sequence>
<dbReference type="Proteomes" id="UP001335729">
    <property type="component" value="Unassembled WGS sequence"/>
</dbReference>
<dbReference type="InterPro" id="IPR003439">
    <property type="entry name" value="ABC_transporter-like_ATP-bd"/>
</dbReference>
<keyword evidence="7" id="KW-1185">Reference proteome</keyword>
<comment type="caution">
    <text evidence="6">The sequence shown here is derived from an EMBL/GenBank/DDBJ whole genome shotgun (WGS) entry which is preliminary data.</text>
</comment>
<dbReference type="Gene3D" id="3.40.50.300">
    <property type="entry name" value="P-loop containing nucleotide triphosphate hydrolases"/>
    <property type="match status" value="1"/>
</dbReference>
<name>A0ABU7N1H0_9ACTN</name>
<evidence type="ECO:0000313" key="7">
    <source>
        <dbReference type="Proteomes" id="UP001335729"/>
    </source>
</evidence>
<comment type="similarity">
    <text evidence="1">Belongs to the ABC transporter superfamily.</text>
</comment>
<proteinExistence type="inferred from homology"/>
<dbReference type="RefSeq" id="WP_330507477.1">
    <property type="nucleotide sequence ID" value="NZ_JAZDUE010000036.1"/>
</dbReference>
<dbReference type="Pfam" id="PF00005">
    <property type="entry name" value="ABC_tran"/>
    <property type="match status" value="1"/>
</dbReference>
<organism evidence="6 7">
    <name type="scientific">Gordonia prachuapensis</name>
    <dbReference type="NCBI Taxonomy" id="3115651"/>
    <lineage>
        <taxon>Bacteria</taxon>
        <taxon>Bacillati</taxon>
        <taxon>Actinomycetota</taxon>
        <taxon>Actinomycetes</taxon>
        <taxon>Mycobacteriales</taxon>
        <taxon>Gordoniaceae</taxon>
        <taxon>Gordonia</taxon>
    </lineage>
</organism>
<gene>
    <name evidence="6" type="ORF">V1Y59_23600</name>
</gene>